<dbReference type="AlphaFoldDB" id="A0A1C3H1Z5"/>
<organism evidence="1 2">
    <name type="scientific">Cardiobacterium hominis</name>
    <dbReference type="NCBI Taxonomy" id="2718"/>
    <lineage>
        <taxon>Bacteria</taxon>
        <taxon>Pseudomonadati</taxon>
        <taxon>Pseudomonadota</taxon>
        <taxon>Gammaproteobacteria</taxon>
        <taxon>Cardiobacteriales</taxon>
        <taxon>Cardiobacteriaceae</taxon>
        <taxon>Cardiobacterium</taxon>
    </lineage>
</organism>
<protein>
    <submittedName>
        <fullName evidence="1">Uncharacterized protein</fullName>
    </submittedName>
</protein>
<sequence length="49" mass="5594">MQRLPGQIRHEQASMMNYTAQFTALAWILLSRAADNTDIIKSRYGTAPR</sequence>
<dbReference type="Proteomes" id="UP000190837">
    <property type="component" value="Unassembled WGS sequence"/>
</dbReference>
<gene>
    <name evidence="1" type="ORF">CHUV0807_0061</name>
</gene>
<reference evidence="2" key="1">
    <citation type="submission" date="2016-04" db="EMBL/GenBank/DDBJ databases">
        <authorList>
            <person name="Tagini F."/>
        </authorList>
    </citation>
    <scope>NUCLEOTIDE SEQUENCE [LARGE SCALE GENOMIC DNA]</scope>
    <source>
        <strain evidence="2">CHUV0807</strain>
    </source>
</reference>
<evidence type="ECO:0000313" key="2">
    <source>
        <dbReference type="Proteomes" id="UP000190837"/>
    </source>
</evidence>
<dbReference type="EMBL" id="FKLO01000005">
    <property type="protein sequence ID" value="SAM56949.1"/>
    <property type="molecule type" value="Genomic_DNA"/>
</dbReference>
<evidence type="ECO:0000313" key="1">
    <source>
        <dbReference type="EMBL" id="SAM56949.1"/>
    </source>
</evidence>
<proteinExistence type="predicted"/>
<accession>A0A1C3H1Z5</accession>
<name>A0A1C3H1Z5_9GAMM</name>